<comment type="caution">
    <text evidence="2">The sequence shown here is derived from an EMBL/GenBank/DDBJ whole genome shotgun (WGS) entry which is preliminary data.</text>
</comment>
<dbReference type="Pfam" id="PF13466">
    <property type="entry name" value="STAS_2"/>
    <property type="match status" value="1"/>
</dbReference>
<dbReference type="CDD" id="cd07043">
    <property type="entry name" value="STAS_anti-anti-sigma_factors"/>
    <property type="match status" value="1"/>
</dbReference>
<evidence type="ECO:0000313" key="3">
    <source>
        <dbReference type="Proteomes" id="UP001555826"/>
    </source>
</evidence>
<dbReference type="RefSeq" id="WP_367636471.1">
    <property type="nucleotide sequence ID" value="NZ_JBFNQN010000002.1"/>
</dbReference>
<dbReference type="InterPro" id="IPR002645">
    <property type="entry name" value="STAS_dom"/>
</dbReference>
<organism evidence="2 3">
    <name type="scientific">Kineococcus endophyticus</name>
    <dbReference type="NCBI Taxonomy" id="1181883"/>
    <lineage>
        <taxon>Bacteria</taxon>
        <taxon>Bacillati</taxon>
        <taxon>Actinomycetota</taxon>
        <taxon>Actinomycetes</taxon>
        <taxon>Kineosporiales</taxon>
        <taxon>Kineosporiaceae</taxon>
        <taxon>Kineococcus</taxon>
    </lineage>
</organism>
<sequence>MTSGNTFSGPPGSVGVRSGVGASGAAAPVLVTLAGEIDASLAPELERCVTEALAAGRPVVVEAGAVTFMDSTGLGFLARLASRSGERRITVQGAPEHVRHLVHRARLDEMIELQTLPGATA</sequence>
<dbReference type="Proteomes" id="UP001555826">
    <property type="component" value="Unassembled WGS sequence"/>
</dbReference>
<gene>
    <name evidence="2" type="ORF">AB1207_03905</name>
</gene>
<feature type="domain" description="STAS" evidence="1">
    <location>
        <begin position="29"/>
        <end position="121"/>
    </location>
</feature>
<protein>
    <submittedName>
        <fullName evidence="2">STAS domain-containing protein</fullName>
    </submittedName>
</protein>
<accession>A0ABV3P2X9</accession>
<proteinExistence type="predicted"/>
<reference evidence="2 3" key="1">
    <citation type="submission" date="2024-07" db="EMBL/GenBank/DDBJ databases">
        <authorList>
            <person name="Thanompreechachai J."/>
            <person name="Duangmal K."/>
        </authorList>
    </citation>
    <scope>NUCLEOTIDE SEQUENCE [LARGE SCALE GENOMIC DNA]</scope>
    <source>
        <strain evidence="2 3">KCTC 19886</strain>
    </source>
</reference>
<dbReference type="InterPro" id="IPR036513">
    <property type="entry name" value="STAS_dom_sf"/>
</dbReference>
<keyword evidence="3" id="KW-1185">Reference proteome</keyword>
<dbReference type="InterPro" id="IPR058548">
    <property type="entry name" value="MlaB-like_STAS"/>
</dbReference>
<name>A0ABV3P2X9_9ACTN</name>
<dbReference type="PROSITE" id="PS50801">
    <property type="entry name" value="STAS"/>
    <property type="match status" value="1"/>
</dbReference>
<dbReference type="SUPFAM" id="SSF52091">
    <property type="entry name" value="SpoIIaa-like"/>
    <property type="match status" value="1"/>
</dbReference>
<evidence type="ECO:0000313" key="2">
    <source>
        <dbReference type="EMBL" id="MEW9263882.1"/>
    </source>
</evidence>
<dbReference type="Gene3D" id="3.30.750.24">
    <property type="entry name" value="STAS domain"/>
    <property type="match status" value="1"/>
</dbReference>
<evidence type="ECO:0000259" key="1">
    <source>
        <dbReference type="PROSITE" id="PS50801"/>
    </source>
</evidence>
<dbReference type="EMBL" id="JBFNQN010000002">
    <property type="protein sequence ID" value="MEW9263882.1"/>
    <property type="molecule type" value="Genomic_DNA"/>
</dbReference>